<reference evidence="3" key="1">
    <citation type="submission" date="2013-01" db="EMBL/GenBank/DDBJ databases">
        <title>Draft Genome Sequence of a Mulberry Tree, Morus notabilis C.K. Schneid.</title>
        <authorList>
            <person name="He N."/>
            <person name="Zhao S."/>
        </authorList>
    </citation>
    <scope>NUCLEOTIDE SEQUENCE</scope>
</reference>
<dbReference type="Proteomes" id="UP000030645">
    <property type="component" value="Unassembled WGS sequence"/>
</dbReference>
<proteinExistence type="predicted"/>
<name>W9RPR4_9ROSA</name>
<gene>
    <name evidence="2" type="ORF">L484_021450</name>
</gene>
<keyword evidence="3" id="KW-1185">Reference proteome</keyword>
<dbReference type="EMBL" id="KE345336">
    <property type="protein sequence ID" value="EXC01810.1"/>
    <property type="molecule type" value="Genomic_DNA"/>
</dbReference>
<feature type="region of interest" description="Disordered" evidence="1">
    <location>
        <begin position="1"/>
        <end position="40"/>
    </location>
</feature>
<organism evidence="2 3">
    <name type="scientific">Morus notabilis</name>
    <dbReference type="NCBI Taxonomy" id="981085"/>
    <lineage>
        <taxon>Eukaryota</taxon>
        <taxon>Viridiplantae</taxon>
        <taxon>Streptophyta</taxon>
        <taxon>Embryophyta</taxon>
        <taxon>Tracheophyta</taxon>
        <taxon>Spermatophyta</taxon>
        <taxon>Magnoliopsida</taxon>
        <taxon>eudicotyledons</taxon>
        <taxon>Gunneridae</taxon>
        <taxon>Pentapetalae</taxon>
        <taxon>rosids</taxon>
        <taxon>fabids</taxon>
        <taxon>Rosales</taxon>
        <taxon>Moraceae</taxon>
        <taxon>Moreae</taxon>
        <taxon>Morus</taxon>
    </lineage>
</organism>
<evidence type="ECO:0000313" key="3">
    <source>
        <dbReference type="Proteomes" id="UP000030645"/>
    </source>
</evidence>
<sequence length="113" mass="12067">MTTNQETDAGESNRRRNTEGENGRVSGSKAKNQKNHMQPYLDTGFAGSMLSFLLRGSMMAVVAGADSSTWRRRLPASASKLGAMSLDPTAERSPWGPTYGWGLTTLGLGEAGD</sequence>
<evidence type="ECO:0000256" key="1">
    <source>
        <dbReference type="SAM" id="MobiDB-lite"/>
    </source>
</evidence>
<evidence type="ECO:0000313" key="2">
    <source>
        <dbReference type="EMBL" id="EXC01810.1"/>
    </source>
</evidence>
<accession>W9RPR4</accession>
<feature type="compositionally biased region" description="Basic and acidic residues" evidence="1">
    <location>
        <begin position="11"/>
        <end position="22"/>
    </location>
</feature>
<dbReference type="AlphaFoldDB" id="W9RPR4"/>
<protein>
    <submittedName>
        <fullName evidence="2">Uncharacterized protein</fullName>
    </submittedName>
</protein>